<dbReference type="Proteomes" id="UP001278500">
    <property type="component" value="Unassembled WGS sequence"/>
</dbReference>
<feature type="region of interest" description="Disordered" evidence="1">
    <location>
        <begin position="132"/>
        <end position="162"/>
    </location>
</feature>
<accession>A0AAE0J1X9</accession>
<feature type="compositionally biased region" description="Polar residues" evidence="1">
    <location>
        <begin position="150"/>
        <end position="162"/>
    </location>
</feature>
<keyword evidence="2" id="KW-0812">Transmembrane</keyword>
<feature type="chain" id="PRO_5042112131" evidence="3">
    <location>
        <begin position="30"/>
        <end position="278"/>
    </location>
</feature>
<reference evidence="4" key="1">
    <citation type="journal article" date="2023" name="Mol. Phylogenet. Evol.">
        <title>Genome-scale phylogeny and comparative genomics of the fungal order Sordariales.</title>
        <authorList>
            <person name="Hensen N."/>
            <person name="Bonometti L."/>
            <person name="Westerberg I."/>
            <person name="Brannstrom I.O."/>
            <person name="Guillou S."/>
            <person name="Cros-Aarteil S."/>
            <person name="Calhoun S."/>
            <person name="Haridas S."/>
            <person name="Kuo A."/>
            <person name="Mondo S."/>
            <person name="Pangilinan J."/>
            <person name="Riley R."/>
            <person name="LaButti K."/>
            <person name="Andreopoulos B."/>
            <person name="Lipzen A."/>
            <person name="Chen C."/>
            <person name="Yan M."/>
            <person name="Daum C."/>
            <person name="Ng V."/>
            <person name="Clum A."/>
            <person name="Steindorff A."/>
            <person name="Ohm R.A."/>
            <person name="Martin F."/>
            <person name="Silar P."/>
            <person name="Natvig D.O."/>
            <person name="Lalanne C."/>
            <person name="Gautier V."/>
            <person name="Ament-Velasquez S.L."/>
            <person name="Kruys A."/>
            <person name="Hutchinson M.I."/>
            <person name="Powell A.J."/>
            <person name="Barry K."/>
            <person name="Miller A.N."/>
            <person name="Grigoriev I.V."/>
            <person name="Debuchy R."/>
            <person name="Gladieux P."/>
            <person name="Hiltunen Thoren M."/>
            <person name="Johannesson H."/>
        </authorList>
    </citation>
    <scope>NUCLEOTIDE SEQUENCE</scope>
    <source>
        <strain evidence="4">CBS 560.94</strain>
    </source>
</reference>
<comment type="caution">
    <text evidence="4">The sequence shown here is derived from an EMBL/GenBank/DDBJ whole genome shotgun (WGS) entry which is preliminary data.</text>
</comment>
<proteinExistence type="predicted"/>
<evidence type="ECO:0000313" key="4">
    <source>
        <dbReference type="EMBL" id="KAK3335037.1"/>
    </source>
</evidence>
<keyword evidence="5" id="KW-1185">Reference proteome</keyword>
<protein>
    <submittedName>
        <fullName evidence="4">Uncharacterized protein</fullName>
    </submittedName>
</protein>
<dbReference type="EMBL" id="JAUEPP010000009">
    <property type="protein sequence ID" value="KAK3335037.1"/>
    <property type="molecule type" value="Genomic_DNA"/>
</dbReference>
<keyword evidence="2" id="KW-0472">Membrane</keyword>
<dbReference type="GeneID" id="87866368"/>
<name>A0AAE0J1X9_9PEZI</name>
<evidence type="ECO:0000256" key="1">
    <source>
        <dbReference type="SAM" id="MobiDB-lite"/>
    </source>
</evidence>
<evidence type="ECO:0000256" key="3">
    <source>
        <dbReference type="SAM" id="SignalP"/>
    </source>
</evidence>
<reference evidence="4" key="2">
    <citation type="submission" date="2023-06" db="EMBL/GenBank/DDBJ databases">
        <authorList>
            <consortium name="Lawrence Berkeley National Laboratory"/>
            <person name="Haridas S."/>
            <person name="Hensen N."/>
            <person name="Bonometti L."/>
            <person name="Westerberg I."/>
            <person name="Brannstrom I.O."/>
            <person name="Guillou S."/>
            <person name="Cros-Aarteil S."/>
            <person name="Calhoun S."/>
            <person name="Kuo A."/>
            <person name="Mondo S."/>
            <person name="Pangilinan J."/>
            <person name="Riley R."/>
            <person name="Labutti K."/>
            <person name="Andreopoulos B."/>
            <person name="Lipzen A."/>
            <person name="Chen C."/>
            <person name="Yanf M."/>
            <person name="Daum C."/>
            <person name="Ng V."/>
            <person name="Clum A."/>
            <person name="Steindorff A."/>
            <person name="Ohm R."/>
            <person name="Martin F."/>
            <person name="Silar P."/>
            <person name="Natvig D."/>
            <person name="Lalanne C."/>
            <person name="Gautier V."/>
            <person name="Ament-Velasquez S.L."/>
            <person name="Kruys A."/>
            <person name="Hutchinson M.I."/>
            <person name="Powell A.J."/>
            <person name="Barry K."/>
            <person name="Miller A.N."/>
            <person name="Grigoriev I.V."/>
            <person name="Debuchy R."/>
            <person name="Gladieux P."/>
            <person name="Thoren M.H."/>
            <person name="Johannesson H."/>
        </authorList>
    </citation>
    <scope>NUCLEOTIDE SEQUENCE</scope>
    <source>
        <strain evidence="4">CBS 560.94</strain>
    </source>
</reference>
<gene>
    <name evidence="4" type="ORF">B0H65DRAFT_543130</name>
</gene>
<sequence>MARKIRLSRTTSSWVFLTIFWTVINLAASQTTTRAPNFQALYRHADGQTSTISCPFGQNFWTSGTFGGCCAPTLTESKSCGIPTQCHAGTVTDRFGRTRTCWLVYDCGNNWSAHTVFRDIQYTTCALASSIPSVDESKPSPASGVGGAVASSTETDVPTDSSSSSKAWIAGAVAGPVVALVAGALGFWFGTRRKHGAEAVDNNKHVDAVDGGETVMNGARSVQRSIQSQAICRPIEAPCQYHYPSPSPFQQQRLSGLFPVYAPPPPQPMLRPVTADSG</sequence>
<evidence type="ECO:0000313" key="5">
    <source>
        <dbReference type="Proteomes" id="UP001278500"/>
    </source>
</evidence>
<dbReference type="RefSeq" id="XP_062677203.1">
    <property type="nucleotide sequence ID" value="XM_062829214.1"/>
</dbReference>
<dbReference type="AlphaFoldDB" id="A0AAE0J1X9"/>
<feature type="signal peptide" evidence="3">
    <location>
        <begin position="1"/>
        <end position="29"/>
    </location>
</feature>
<keyword evidence="3" id="KW-0732">Signal</keyword>
<keyword evidence="2" id="KW-1133">Transmembrane helix</keyword>
<organism evidence="4 5">
    <name type="scientific">Neurospora tetraspora</name>
    <dbReference type="NCBI Taxonomy" id="94610"/>
    <lineage>
        <taxon>Eukaryota</taxon>
        <taxon>Fungi</taxon>
        <taxon>Dikarya</taxon>
        <taxon>Ascomycota</taxon>
        <taxon>Pezizomycotina</taxon>
        <taxon>Sordariomycetes</taxon>
        <taxon>Sordariomycetidae</taxon>
        <taxon>Sordariales</taxon>
        <taxon>Sordariaceae</taxon>
        <taxon>Neurospora</taxon>
    </lineage>
</organism>
<feature type="transmembrane region" description="Helical" evidence="2">
    <location>
        <begin position="167"/>
        <end position="189"/>
    </location>
</feature>
<evidence type="ECO:0000256" key="2">
    <source>
        <dbReference type="SAM" id="Phobius"/>
    </source>
</evidence>